<evidence type="ECO:0000313" key="2">
    <source>
        <dbReference type="EMBL" id="CAB4163204.1"/>
    </source>
</evidence>
<dbReference type="EMBL" id="LR796755">
    <property type="protein sequence ID" value="CAB4163204.1"/>
    <property type="molecule type" value="Genomic_DNA"/>
</dbReference>
<sequence length="488" mass="50173">MAISIPIISDFNSKGIDSAIRQFKKLETAGEKAQFAIKKAALPAAAALGGLVLVASDAVKAFMEDDKAAQLLATSLQNTTGATDAQIASVEKFITQTSIAAAVSDDELRPALDKLVRGTKSVTKAQDLLSLALDISAGTGKDLGAVSDALSKAFNGQLGPLKKLDPALASLIENGATTDEVFAALGKTFAGAASTSADSASGKMKSFSIQMGEFKESVGAAVFPIVDKLLPAFQSVANFIQNNTALVVGFGLVFAGLATTILAVNAAMKAYAAIQAIVTVATNVLTASTYALWIATGVAVIVAIIAALVALQVKFDIFGKTVNGIKTVFTELWSVARFVFDAMKTGFETLKDLGASIFSGMGAAFKGVINAVITNLERGLNAAIKGLNIILDGIDKAAGPWVNFGSIPDVNLPRLAEGGIVTSPTLAMIGEGRGPEAVIPLSKMGQFGMGGGSSITVNVNGGDPNSIVRVLQQYVRQSGPVPVNTRAM</sequence>
<reference evidence="2" key="1">
    <citation type="submission" date="2020-04" db="EMBL/GenBank/DDBJ databases">
        <authorList>
            <person name="Chiriac C."/>
            <person name="Salcher M."/>
            <person name="Ghai R."/>
            <person name="Kavagutti S V."/>
        </authorList>
    </citation>
    <scope>NUCLEOTIDE SEQUENCE</scope>
</reference>
<proteinExistence type="predicted"/>
<organism evidence="2">
    <name type="scientific">uncultured Caudovirales phage</name>
    <dbReference type="NCBI Taxonomy" id="2100421"/>
    <lineage>
        <taxon>Viruses</taxon>
        <taxon>Duplodnaviria</taxon>
        <taxon>Heunggongvirae</taxon>
        <taxon>Uroviricota</taxon>
        <taxon>Caudoviricetes</taxon>
        <taxon>Peduoviridae</taxon>
        <taxon>Maltschvirus</taxon>
        <taxon>Maltschvirus maltsch</taxon>
    </lineage>
</organism>
<protein>
    <submittedName>
        <fullName evidence="2">Uncharacterized protein</fullName>
    </submittedName>
</protein>
<feature type="transmembrane region" description="Helical" evidence="1">
    <location>
        <begin position="244"/>
        <end position="263"/>
    </location>
</feature>
<accession>A0A6J5P6S2</accession>
<gene>
    <name evidence="2" type="ORF">UFOVP800_10</name>
</gene>
<feature type="transmembrane region" description="Helical" evidence="1">
    <location>
        <begin position="292"/>
        <end position="311"/>
    </location>
</feature>
<evidence type="ECO:0000256" key="1">
    <source>
        <dbReference type="SAM" id="Phobius"/>
    </source>
</evidence>
<keyword evidence="1" id="KW-0812">Transmembrane</keyword>
<keyword evidence="1" id="KW-0472">Membrane</keyword>
<name>A0A6J5P6S2_9CAUD</name>
<keyword evidence="1" id="KW-1133">Transmembrane helix</keyword>